<reference evidence="1" key="1">
    <citation type="submission" date="2025-08" db="UniProtKB">
        <authorList>
            <consortium name="Ensembl"/>
        </authorList>
    </citation>
    <scope>IDENTIFICATION</scope>
</reference>
<sequence>IRKVCLSSNIESSEREEQPKVPTTPWPYLHRYMKLVETSDKKYVFRCLLCNPKTKLLSTSWTSNTNLRTHIQHLKLYPKEHFDKLILNFIVQGMHPLHTVNRPEYRQLFSEILPSRHLISRRTLGRLLDKEHSSMKTALVDVMSKQSHLCTNADAWSSNNRSFLGVSVHWIDEDSLNIRSGALACRRIVGRHTFGVLAKMLEAVHREFNIKDKLTLTTTDNSSNFIKAFSIFTEVQKSIQEYRAEEEEEEDDEDEEDQPVFINLTEILAETQEDYSLPPHQRCACHSLNLVATRDIEHALTQSETFKRLSRSTLAKCQALWNKQHRSTQASDTIQEKLGCQLIVPILTRWNSTYHAMERLNTCILTKEQEFYEICEKLQVARFKSTEFTFIQEYMKVMTPLAKALDVLQSDRMGFSGVLVPTISILLERMEEMKRECRLHHCNPMVDAIISGIKKRFE</sequence>
<accession>A0A3Q2D1V8</accession>
<dbReference type="InterPro" id="IPR012337">
    <property type="entry name" value="RNaseH-like_sf"/>
</dbReference>
<dbReference type="Proteomes" id="UP000265020">
    <property type="component" value="Unassembled WGS sequence"/>
</dbReference>
<dbReference type="SUPFAM" id="SSF53098">
    <property type="entry name" value="Ribonuclease H-like"/>
    <property type="match status" value="1"/>
</dbReference>
<dbReference type="AlphaFoldDB" id="A0A3Q2D1V8"/>
<protein>
    <recommendedName>
        <fullName evidence="3">BED-type domain-containing protein</fullName>
    </recommendedName>
</protein>
<dbReference type="GeneTree" id="ENSGT00940000164914"/>
<reference evidence="1" key="2">
    <citation type="submission" date="2025-09" db="UniProtKB">
        <authorList>
            <consortium name="Ensembl"/>
        </authorList>
    </citation>
    <scope>IDENTIFICATION</scope>
</reference>
<organism evidence="1 2">
    <name type="scientific">Cyprinodon variegatus</name>
    <name type="common">Sheepshead minnow</name>
    <dbReference type="NCBI Taxonomy" id="28743"/>
    <lineage>
        <taxon>Eukaryota</taxon>
        <taxon>Metazoa</taxon>
        <taxon>Chordata</taxon>
        <taxon>Craniata</taxon>
        <taxon>Vertebrata</taxon>
        <taxon>Euteleostomi</taxon>
        <taxon>Actinopterygii</taxon>
        <taxon>Neopterygii</taxon>
        <taxon>Teleostei</taxon>
        <taxon>Neoteleostei</taxon>
        <taxon>Acanthomorphata</taxon>
        <taxon>Ovalentaria</taxon>
        <taxon>Atherinomorphae</taxon>
        <taxon>Cyprinodontiformes</taxon>
        <taxon>Cyprinodontidae</taxon>
        <taxon>Cyprinodon</taxon>
    </lineage>
</organism>
<dbReference type="Ensembl" id="ENSCVAT00000019853.1">
    <property type="protein sequence ID" value="ENSCVAP00000012456.1"/>
    <property type="gene ID" value="ENSCVAG00000014982.1"/>
</dbReference>
<evidence type="ECO:0008006" key="3">
    <source>
        <dbReference type="Google" id="ProtNLM"/>
    </source>
</evidence>
<evidence type="ECO:0000313" key="1">
    <source>
        <dbReference type="Ensembl" id="ENSCVAP00000012456.1"/>
    </source>
</evidence>
<keyword evidence="2" id="KW-1185">Reference proteome</keyword>
<dbReference type="PANTHER" id="PTHR47501:SF5">
    <property type="entry name" value="HAT C-TERMINAL DIMERISATION DOMAIN-CONTAINING PROTEIN"/>
    <property type="match status" value="1"/>
</dbReference>
<evidence type="ECO:0000313" key="2">
    <source>
        <dbReference type="Proteomes" id="UP000265020"/>
    </source>
</evidence>
<proteinExistence type="predicted"/>
<name>A0A3Q2D1V8_CYPVA</name>
<dbReference type="PANTHER" id="PTHR47501">
    <property type="entry name" value="TRANSPOSASE-RELATED"/>
    <property type="match status" value="1"/>
</dbReference>